<protein>
    <submittedName>
        <fullName evidence="2">Uncharacterized protein</fullName>
    </submittedName>
</protein>
<keyword evidence="3" id="KW-1185">Reference proteome</keyword>
<dbReference type="EMBL" id="JAHRIQ010062030">
    <property type="protein sequence ID" value="MEQ2241809.1"/>
    <property type="molecule type" value="Genomic_DNA"/>
</dbReference>
<dbReference type="Proteomes" id="UP001482620">
    <property type="component" value="Unassembled WGS sequence"/>
</dbReference>
<feature type="transmembrane region" description="Helical" evidence="1">
    <location>
        <begin position="90"/>
        <end position="111"/>
    </location>
</feature>
<sequence length="142" mass="15484">MNHSWYQQNRSYPSFLSLQLIWLQTMKTSVGICILLLAHAASTAPSPPSQEYSNQYQVVVTGQENQTETYTMVTPYNSTSPTKGLSHGQYIGIIIAVVVIALLLSIPCCLAGLNDTWRTCADCYFAICQLGLAVATCIEAAS</sequence>
<accession>A0ABV0UA47</accession>
<keyword evidence="1" id="KW-0472">Membrane</keyword>
<feature type="transmembrane region" description="Helical" evidence="1">
    <location>
        <begin position="20"/>
        <end position="41"/>
    </location>
</feature>
<proteinExistence type="predicted"/>
<evidence type="ECO:0000256" key="1">
    <source>
        <dbReference type="SAM" id="Phobius"/>
    </source>
</evidence>
<name>A0ABV0UA47_9TELE</name>
<evidence type="ECO:0000313" key="2">
    <source>
        <dbReference type="EMBL" id="MEQ2241809.1"/>
    </source>
</evidence>
<keyword evidence="1" id="KW-1133">Transmembrane helix</keyword>
<reference evidence="2 3" key="1">
    <citation type="submission" date="2021-06" db="EMBL/GenBank/DDBJ databases">
        <authorList>
            <person name="Palmer J.M."/>
        </authorList>
    </citation>
    <scope>NUCLEOTIDE SEQUENCE [LARGE SCALE GENOMIC DNA]</scope>
    <source>
        <strain evidence="3">if_2019</strain>
        <tissue evidence="2">Muscle</tissue>
    </source>
</reference>
<keyword evidence="1" id="KW-0812">Transmembrane</keyword>
<organism evidence="2 3">
    <name type="scientific">Ilyodon furcidens</name>
    <name type="common">goldbreast splitfin</name>
    <dbReference type="NCBI Taxonomy" id="33524"/>
    <lineage>
        <taxon>Eukaryota</taxon>
        <taxon>Metazoa</taxon>
        <taxon>Chordata</taxon>
        <taxon>Craniata</taxon>
        <taxon>Vertebrata</taxon>
        <taxon>Euteleostomi</taxon>
        <taxon>Actinopterygii</taxon>
        <taxon>Neopterygii</taxon>
        <taxon>Teleostei</taxon>
        <taxon>Neoteleostei</taxon>
        <taxon>Acanthomorphata</taxon>
        <taxon>Ovalentaria</taxon>
        <taxon>Atherinomorphae</taxon>
        <taxon>Cyprinodontiformes</taxon>
        <taxon>Goodeidae</taxon>
        <taxon>Ilyodon</taxon>
    </lineage>
</organism>
<gene>
    <name evidence="2" type="ORF">ILYODFUR_029141</name>
</gene>
<comment type="caution">
    <text evidence="2">The sequence shown here is derived from an EMBL/GenBank/DDBJ whole genome shotgun (WGS) entry which is preliminary data.</text>
</comment>
<evidence type="ECO:0000313" key="3">
    <source>
        <dbReference type="Proteomes" id="UP001482620"/>
    </source>
</evidence>